<feature type="compositionally biased region" description="Basic and acidic residues" evidence="6">
    <location>
        <begin position="220"/>
        <end position="232"/>
    </location>
</feature>
<comment type="caution">
    <text evidence="8">The sequence shown here is derived from an EMBL/GenBank/DDBJ whole genome shotgun (WGS) entry which is preliminary data.</text>
</comment>
<dbReference type="Proteomes" id="UP000187609">
    <property type="component" value="Unassembled WGS sequence"/>
</dbReference>
<dbReference type="InterPro" id="IPR039622">
    <property type="entry name" value="MBD10/11"/>
</dbReference>
<keyword evidence="5" id="KW-0539">Nucleus</keyword>
<dbReference type="KEGG" id="nau:109227045"/>
<comment type="subcellular location">
    <subcellularLocation>
        <location evidence="1">Nucleus</location>
    </subcellularLocation>
</comment>
<proteinExistence type="predicted"/>
<dbReference type="SMR" id="A0A1J6ID08"/>
<dbReference type="OrthoDB" id="1435582at2759"/>
<dbReference type="InterPro" id="IPR016177">
    <property type="entry name" value="DNA-bd_dom_sf"/>
</dbReference>
<feature type="compositionally biased region" description="Basic and acidic residues" evidence="6">
    <location>
        <begin position="285"/>
        <end position="295"/>
    </location>
</feature>
<evidence type="ECO:0000256" key="1">
    <source>
        <dbReference type="ARBA" id="ARBA00004123"/>
    </source>
</evidence>
<evidence type="ECO:0000256" key="5">
    <source>
        <dbReference type="ARBA" id="ARBA00023242"/>
    </source>
</evidence>
<feature type="compositionally biased region" description="Polar residues" evidence="6">
    <location>
        <begin position="255"/>
        <end position="265"/>
    </location>
</feature>
<dbReference type="PANTHER" id="PTHR33729">
    <property type="entry name" value="METHYL-CPG BINDING DOMAIN CONTAINING PROTEIN, EXPRESSED"/>
    <property type="match status" value="1"/>
</dbReference>
<name>A0A1J6ID08_NICAT</name>
<feature type="region of interest" description="Disordered" evidence="6">
    <location>
        <begin position="211"/>
        <end position="324"/>
    </location>
</feature>
<feature type="compositionally biased region" description="Basic and acidic residues" evidence="6">
    <location>
        <begin position="97"/>
        <end position="121"/>
    </location>
</feature>
<evidence type="ECO:0000256" key="2">
    <source>
        <dbReference type="ARBA" id="ARBA00023015"/>
    </source>
</evidence>
<dbReference type="PANTHER" id="PTHR33729:SF8">
    <property type="entry name" value="METHYL-CPG-BINDING DOMAIN-CONTAINING PROTEIN 11-LIKE"/>
    <property type="match status" value="1"/>
</dbReference>
<feature type="compositionally biased region" description="Basic and acidic residues" evidence="6">
    <location>
        <begin position="243"/>
        <end position="253"/>
    </location>
</feature>
<dbReference type="STRING" id="49451.A0A1J6ID08"/>
<evidence type="ECO:0000256" key="3">
    <source>
        <dbReference type="ARBA" id="ARBA00023125"/>
    </source>
</evidence>
<dbReference type="Gene3D" id="3.30.890.10">
    <property type="entry name" value="Methyl-cpg-binding Protein 2, Chain A"/>
    <property type="match status" value="1"/>
</dbReference>
<dbReference type="OMA" id="IDANIWN"/>
<dbReference type="SUPFAM" id="SSF54171">
    <property type="entry name" value="DNA-binding domain"/>
    <property type="match status" value="1"/>
</dbReference>
<protein>
    <submittedName>
        <fullName evidence="8">Methyl-cpg-binding domain-containing protein 11</fullName>
    </submittedName>
</protein>
<keyword evidence="3" id="KW-0238">DNA-binding</keyword>
<dbReference type="CDD" id="cd00122">
    <property type="entry name" value="MBD"/>
    <property type="match status" value="1"/>
</dbReference>
<organism evidence="8 9">
    <name type="scientific">Nicotiana attenuata</name>
    <name type="common">Coyote tobacco</name>
    <dbReference type="NCBI Taxonomy" id="49451"/>
    <lineage>
        <taxon>Eukaryota</taxon>
        <taxon>Viridiplantae</taxon>
        <taxon>Streptophyta</taxon>
        <taxon>Embryophyta</taxon>
        <taxon>Tracheophyta</taxon>
        <taxon>Spermatophyta</taxon>
        <taxon>Magnoliopsida</taxon>
        <taxon>eudicotyledons</taxon>
        <taxon>Gunneridae</taxon>
        <taxon>Pentapetalae</taxon>
        <taxon>asterids</taxon>
        <taxon>lamiids</taxon>
        <taxon>Solanales</taxon>
        <taxon>Solanaceae</taxon>
        <taxon>Nicotianoideae</taxon>
        <taxon>Nicotianeae</taxon>
        <taxon>Nicotiana</taxon>
    </lineage>
</organism>
<evidence type="ECO:0000256" key="6">
    <source>
        <dbReference type="SAM" id="MobiDB-lite"/>
    </source>
</evidence>
<gene>
    <name evidence="8" type="primary">MBD11</name>
    <name evidence="8" type="ORF">A4A49_24276</name>
</gene>
<keyword evidence="9" id="KW-1185">Reference proteome</keyword>
<sequence length="324" mass="35771">MMASNTEMGEVLALELPAPSSWKKLVMPKKGGKVKKNEVVFVAPTGEEIRNRKQLVQYLKTHDGNPGVSEFDWSIKAMPPTAGVEPTKKRRRTSSATEKDKEMDVSDKKEMESAREEKDNVVEDEMEDKEKDEMGPKKEDREYKKEEEMPDRDASEKKIEATNDTEVDNGRDKLAGNGSEEIIAIDAKVHNNSMDKDNFEGLVADAALGGTNAAEAGPEVEEKRGSGEKLETQIDEDSSAGDVNRDIPDKVTPERSVTGNETDNIQEPGLVGKANDSYANFGEYRSLEQEKEKNRTSLMMDNGEINQPGPAHTAQHKPAASISC</sequence>
<dbReference type="GO" id="GO:0005634">
    <property type="term" value="C:nucleus"/>
    <property type="evidence" value="ECO:0007669"/>
    <property type="project" value="UniProtKB-SubCell"/>
</dbReference>
<feature type="region of interest" description="Disordered" evidence="6">
    <location>
        <begin position="70"/>
        <end position="178"/>
    </location>
</feature>
<evidence type="ECO:0000259" key="7">
    <source>
        <dbReference type="PROSITE" id="PS50982"/>
    </source>
</evidence>
<dbReference type="GO" id="GO:0003677">
    <property type="term" value="F:DNA binding"/>
    <property type="evidence" value="ECO:0007669"/>
    <property type="project" value="UniProtKB-KW"/>
</dbReference>
<dbReference type="EMBL" id="MJEQ01037188">
    <property type="protein sequence ID" value="OIT02284.1"/>
    <property type="molecule type" value="Genomic_DNA"/>
</dbReference>
<accession>A0A1J6ID08</accession>
<feature type="compositionally biased region" description="Basic and acidic residues" evidence="6">
    <location>
        <begin position="128"/>
        <end position="161"/>
    </location>
</feature>
<keyword evidence="4" id="KW-0804">Transcription</keyword>
<keyword evidence="2" id="KW-0805">Transcription regulation</keyword>
<dbReference type="InterPro" id="IPR001739">
    <property type="entry name" value="Methyl_CpG_DNA-bd"/>
</dbReference>
<dbReference type="AlphaFoldDB" id="A0A1J6ID08"/>
<dbReference type="Pfam" id="PF01429">
    <property type="entry name" value="MBD"/>
    <property type="match status" value="1"/>
</dbReference>
<reference evidence="8" key="1">
    <citation type="submission" date="2016-11" db="EMBL/GenBank/DDBJ databases">
        <title>The genome of Nicotiana attenuata.</title>
        <authorList>
            <person name="Xu S."/>
            <person name="Brockmoeller T."/>
            <person name="Gaquerel E."/>
            <person name="Navarro A."/>
            <person name="Kuhl H."/>
            <person name="Gase K."/>
            <person name="Ling Z."/>
            <person name="Zhou W."/>
            <person name="Kreitzer C."/>
            <person name="Stanke M."/>
            <person name="Tang H."/>
            <person name="Lyons E."/>
            <person name="Pandey P."/>
            <person name="Pandey S.P."/>
            <person name="Timmermann B."/>
            <person name="Baldwin I.T."/>
        </authorList>
    </citation>
    <scope>NUCLEOTIDE SEQUENCE [LARGE SCALE GENOMIC DNA]</scope>
    <source>
        <strain evidence="8">UT</strain>
    </source>
</reference>
<evidence type="ECO:0000256" key="4">
    <source>
        <dbReference type="ARBA" id="ARBA00023163"/>
    </source>
</evidence>
<feature type="domain" description="MBD" evidence="7">
    <location>
        <begin position="8"/>
        <end position="78"/>
    </location>
</feature>
<dbReference type="Gramene" id="OIT02284">
    <property type="protein sequence ID" value="OIT02284"/>
    <property type="gene ID" value="A4A49_24276"/>
</dbReference>
<dbReference type="GeneID" id="109227045"/>
<evidence type="ECO:0000313" key="9">
    <source>
        <dbReference type="Proteomes" id="UP000187609"/>
    </source>
</evidence>
<evidence type="ECO:0000313" key="8">
    <source>
        <dbReference type="EMBL" id="OIT02284.1"/>
    </source>
</evidence>
<dbReference type="PROSITE" id="PS50982">
    <property type="entry name" value="MBD"/>
    <property type="match status" value="1"/>
</dbReference>